<name>A0A841TVH9_9BACL</name>
<feature type="domain" description="Flagellin N-terminal" evidence="2">
    <location>
        <begin position="10"/>
        <end position="140"/>
    </location>
</feature>
<evidence type="ECO:0000313" key="3">
    <source>
        <dbReference type="EMBL" id="MBB6692185.1"/>
    </source>
</evidence>
<organism evidence="3 4">
    <name type="scientific">Cohnella xylanilytica</name>
    <dbReference type="NCBI Taxonomy" id="557555"/>
    <lineage>
        <taxon>Bacteria</taxon>
        <taxon>Bacillati</taxon>
        <taxon>Bacillota</taxon>
        <taxon>Bacilli</taxon>
        <taxon>Bacillales</taxon>
        <taxon>Paenibacillaceae</taxon>
        <taxon>Cohnella</taxon>
    </lineage>
</organism>
<evidence type="ECO:0000256" key="1">
    <source>
        <dbReference type="SAM" id="Coils"/>
    </source>
</evidence>
<dbReference type="Gene3D" id="1.20.1330.10">
    <property type="entry name" value="f41 fragment of flagellin, N-terminal domain"/>
    <property type="match status" value="1"/>
</dbReference>
<dbReference type="GO" id="GO:0009424">
    <property type="term" value="C:bacterial-type flagellum hook"/>
    <property type="evidence" value="ECO:0007669"/>
    <property type="project" value="InterPro"/>
</dbReference>
<proteinExistence type="predicted"/>
<protein>
    <submittedName>
        <fullName evidence="3">Flagellar hook-associated protein FlgL</fullName>
    </submittedName>
</protein>
<dbReference type="Pfam" id="PF00669">
    <property type="entry name" value="Flagellin_N"/>
    <property type="match status" value="1"/>
</dbReference>
<dbReference type="PANTHER" id="PTHR42792:SF1">
    <property type="entry name" value="FLAGELLAR HOOK-ASSOCIATED PROTEIN 3"/>
    <property type="match status" value="1"/>
</dbReference>
<keyword evidence="3" id="KW-0969">Cilium</keyword>
<evidence type="ECO:0000259" key="2">
    <source>
        <dbReference type="Pfam" id="PF00669"/>
    </source>
</evidence>
<dbReference type="InterPro" id="IPR001492">
    <property type="entry name" value="Flagellin"/>
</dbReference>
<dbReference type="EMBL" id="JACJVR010000050">
    <property type="protein sequence ID" value="MBB6692185.1"/>
    <property type="molecule type" value="Genomic_DNA"/>
</dbReference>
<dbReference type="NCBIfam" id="TIGR02550">
    <property type="entry name" value="flagell_flgL"/>
    <property type="match status" value="1"/>
</dbReference>
<gene>
    <name evidence="3" type="primary">flgL</name>
    <name evidence="3" type="ORF">H7B90_12310</name>
</gene>
<dbReference type="PANTHER" id="PTHR42792">
    <property type="entry name" value="FLAGELLIN"/>
    <property type="match status" value="1"/>
</dbReference>
<dbReference type="GO" id="GO:0005198">
    <property type="term" value="F:structural molecule activity"/>
    <property type="evidence" value="ECO:0007669"/>
    <property type="project" value="InterPro"/>
</dbReference>
<reference evidence="3 4" key="1">
    <citation type="submission" date="2020-08" db="EMBL/GenBank/DDBJ databases">
        <title>Cohnella phylogeny.</title>
        <authorList>
            <person name="Dunlap C."/>
        </authorList>
    </citation>
    <scope>NUCLEOTIDE SEQUENCE [LARGE SCALE GENOMIC DNA]</scope>
    <source>
        <strain evidence="3 4">DSM 25239</strain>
    </source>
</reference>
<dbReference type="SUPFAM" id="SSF64518">
    <property type="entry name" value="Phase 1 flagellin"/>
    <property type="match status" value="1"/>
</dbReference>
<dbReference type="Proteomes" id="UP000553776">
    <property type="component" value="Unassembled WGS sequence"/>
</dbReference>
<feature type="coiled-coil region" evidence="1">
    <location>
        <begin position="249"/>
        <end position="276"/>
    </location>
</feature>
<keyword evidence="1" id="KW-0175">Coiled coil</keyword>
<dbReference type="GO" id="GO:0071973">
    <property type="term" value="P:bacterial-type flagellum-dependent cell motility"/>
    <property type="evidence" value="ECO:0007669"/>
    <property type="project" value="InterPro"/>
</dbReference>
<dbReference type="InterPro" id="IPR013384">
    <property type="entry name" value="Flagell_FlgL"/>
</dbReference>
<dbReference type="AlphaFoldDB" id="A0A841TVH9"/>
<dbReference type="RefSeq" id="WP_185136179.1">
    <property type="nucleotide sequence ID" value="NZ_JACJVR010000050.1"/>
</dbReference>
<accession>A0A841TVH9</accession>
<dbReference type="InterPro" id="IPR001029">
    <property type="entry name" value="Flagellin_N"/>
</dbReference>
<keyword evidence="4" id="KW-1185">Reference proteome</keyword>
<sequence>MVGRVTQGSITSQLLRNINTNLTRMQGTQEKLSTGRDINRPSDDPVGITYSLRYRSDLAVNERYKTNTDSAASMLDFNDTILTQTGDVLKRVKELAVQASNGTNPQVGLDNIASEMEQLKEQLVNIANSTFKGKYIFNGQDVDQIPYGSGVDPWDVVTDNGQISYVIGAGVKLDVNLNGNDVFGYPPTSSTVTSPKKEDDNAFYVLDKMISDLKSANLSDLKVQMNALETRTNKILSQQAEIGARVNRVELVQSRLEDLNINLQTLQSKVEDAEYEDLIIKSKVDESVYQASLSVGAKIIQASLVDFLR</sequence>
<comment type="caution">
    <text evidence="3">The sequence shown here is derived from an EMBL/GenBank/DDBJ whole genome shotgun (WGS) entry which is preliminary data.</text>
</comment>
<evidence type="ECO:0000313" key="4">
    <source>
        <dbReference type="Proteomes" id="UP000553776"/>
    </source>
</evidence>
<keyword evidence="3" id="KW-0282">Flagellum</keyword>
<keyword evidence="3" id="KW-0966">Cell projection</keyword>